<evidence type="ECO:0000256" key="4">
    <source>
        <dbReference type="ARBA" id="ARBA00022475"/>
    </source>
</evidence>
<dbReference type="InterPro" id="IPR005467">
    <property type="entry name" value="His_kinase_dom"/>
</dbReference>
<dbReference type="RefSeq" id="WP_135254753.1">
    <property type="nucleotide sequence ID" value="NZ_CP038865.1"/>
</dbReference>
<dbReference type="SUPFAM" id="SSF158472">
    <property type="entry name" value="HAMP domain-like"/>
    <property type="match status" value="1"/>
</dbReference>
<comment type="subcellular location">
    <subcellularLocation>
        <location evidence="2">Cell membrane</location>
        <topology evidence="2">Multi-pass membrane protein</topology>
    </subcellularLocation>
</comment>
<dbReference type="Pfam" id="PF02518">
    <property type="entry name" value="HATPase_c"/>
    <property type="match status" value="1"/>
</dbReference>
<dbReference type="Gene3D" id="6.10.340.10">
    <property type="match status" value="1"/>
</dbReference>
<evidence type="ECO:0000313" key="19">
    <source>
        <dbReference type="Proteomes" id="UP000297725"/>
    </source>
</evidence>
<evidence type="ECO:0000256" key="10">
    <source>
        <dbReference type="ARBA" id="ARBA00023012"/>
    </source>
</evidence>
<dbReference type="InterPro" id="IPR033479">
    <property type="entry name" value="dCache_1"/>
</dbReference>
<evidence type="ECO:0000256" key="1">
    <source>
        <dbReference type="ARBA" id="ARBA00000085"/>
    </source>
</evidence>
<evidence type="ECO:0000259" key="15">
    <source>
        <dbReference type="PROSITE" id="PS50885"/>
    </source>
</evidence>
<dbReference type="InterPro" id="IPR036890">
    <property type="entry name" value="HATPase_C_sf"/>
</dbReference>
<reference evidence="17 19" key="1">
    <citation type="submission" date="2019-03" db="EMBL/GenBank/DDBJ databases">
        <title>Vagococcus sp. was isolated fron gut of Carduelis flavirostris.</title>
        <authorList>
            <person name="Ge Y."/>
        </authorList>
    </citation>
    <scope>NUCLEOTIDE SEQUENCE [LARGE SCALE GENOMIC DNA]</scope>
    <source>
        <strain evidence="17 19">CF-210</strain>
    </source>
</reference>
<dbReference type="PANTHER" id="PTHR34220">
    <property type="entry name" value="SENSOR HISTIDINE KINASE YPDA"/>
    <property type="match status" value="1"/>
</dbReference>
<evidence type="ECO:0000256" key="12">
    <source>
        <dbReference type="SAM" id="Coils"/>
    </source>
</evidence>
<dbReference type="SMART" id="SM00304">
    <property type="entry name" value="HAMP"/>
    <property type="match status" value="1"/>
</dbReference>
<dbReference type="SUPFAM" id="SSF55874">
    <property type="entry name" value="ATPase domain of HSP90 chaperone/DNA topoisomerase II/histidine kinase"/>
    <property type="match status" value="1"/>
</dbReference>
<keyword evidence="7 13" id="KW-0812">Transmembrane</keyword>
<dbReference type="InterPro" id="IPR003660">
    <property type="entry name" value="HAMP_dom"/>
</dbReference>
<dbReference type="AlphaFoldDB" id="A0AAJ5EDU7"/>
<evidence type="ECO:0000256" key="11">
    <source>
        <dbReference type="ARBA" id="ARBA00023136"/>
    </source>
</evidence>
<dbReference type="Pfam" id="PF00672">
    <property type="entry name" value="HAMP"/>
    <property type="match status" value="1"/>
</dbReference>
<dbReference type="InterPro" id="IPR003594">
    <property type="entry name" value="HATPase_dom"/>
</dbReference>
<dbReference type="PROSITE" id="PS50109">
    <property type="entry name" value="HIS_KIN"/>
    <property type="match status" value="1"/>
</dbReference>
<reference evidence="16 18" key="2">
    <citation type="journal article" date="2020" name="Int. J. Syst. Evol. Microbiol.">
        <title>Vagococcus xieshaowenii sp. nov., isolated from snow finch (Montifringilla taczanowskii) cloacal content.</title>
        <authorList>
            <person name="Ge Y."/>
            <person name="Yang J."/>
            <person name="Lai X.H."/>
            <person name="Zhang G."/>
            <person name="Jin D."/>
            <person name="Lu S."/>
            <person name="Wang B."/>
            <person name="Huang Y."/>
            <person name="Huang Y."/>
            <person name="Ren Z."/>
            <person name="Zhang X."/>
            <person name="Xu J."/>
        </authorList>
    </citation>
    <scope>NUCLEOTIDE SEQUENCE [LARGE SCALE GENOMIC DNA]</scope>
    <source>
        <strain evidence="16">Personal::cf-49</strain>
        <strain evidence="18">personal::cf-49</strain>
    </source>
</reference>
<comment type="catalytic activity">
    <reaction evidence="1">
        <text>ATP + protein L-histidine = ADP + protein N-phospho-L-histidine.</text>
        <dbReference type="EC" id="2.7.13.3"/>
    </reaction>
</comment>
<dbReference type="GO" id="GO:0000155">
    <property type="term" value="F:phosphorelay sensor kinase activity"/>
    <property type="evidence" value="ECO:0007669"/>
    <property type="project" value="InterPro"/>
</dbReference>
<evidence type="ECO:0000313" key="16">
    <source>
        <dbReference type="EMBL" id="QCA28645.1"/>
    </source>
</evidence>
<keyword evidence="6" id="KW-0808">Transferase</keyword>
<keyword evidence="10" id="KW-0902">Two-component regulatory system</keyword>
<evidence type="ECO:0000256" key="6">
    <source>
        <dbReference type="ARBA" id="ARBA00022679"/>
    </source>
</evidence>
<evidence type="ECO:0000259" key="14">
    <source>
        <dbReference type="PROSITE" id="PS50109"/>
    </source>
</evidence>
<gene>
    <name evidence="17" type="ORF">E4031_07105</name>
    <name evidence="16" type="ORF">E4Z98_04670</name>
</gene>
<keyword evidence="5" id="KW-0597">Phosphoprotein</keyword>
<dbReference type="Gene3D" id="3.30.450.20">
    <property type="entry name" value="PAS domain"/>
    <property type="match status" value="2"/>
</dbReference>
<dbReference type="CDD" id="cd18773">
    <property type="entry name" value="PDC1_HK_sensor"/>
    <property type="match status" value="1"/>
</dbReference>
<dbReference type="Proteomes" id="UP000296883">
    <property type="component" value="Chromosome"/>
</dbReference>
<evidence type="ECO:0000313" key="17">
    <source>
        <dbReference type="EMBL" id="TFZ40547.1"/>
    </source>
</evidence>
<keyword evidence="11 13" id="KW-0472">Membrane</keyword>
<dbReference type="CDD" id="cd06225">
    <property type="entry name" value="HAMP"/>
    <property type="match status" value="1"/>
</dbReference>
<keyword evidence="8 17" id="KW-0418">Kinase</keyword>
<evidence type="ECO:0000256" key="9">
    <source>
        <dbReference type="ARBA" id="ARBA00022989"/>
    </source>
</evidence>
<dbReference type="InterPro" id="IPR010559">
    <property type="entry name" value="Sig_transdc_His_kin_internal"/>
</dbReference>
<dbReference type="Gene3D" id="3.30.565.10">
    <property type="entry name" value="Histidine kinase-like ATPase, C-terminal domain"/>
    <property type="match status" value="1"/>
</dbReference>
<keyword evidence="18" id="KW-1185">Reference proteome</keyword>
<evidence type="ECO:0000256" key="13">
    <source>
        <dbReference type="SAM" id="Phobius"/>
    </source>
</evidence>
<dbReference type="PANTHER" id="PTHR34220:SF7">
    <property type="entry name" value="SENSOR HISTIDINE KINASE YPDA"/>
    <property type="match status" value="1"/>
</dbReference>
<feature type="domain" description="Histidine kinase" evidence="14">
    <location>
        <begin position="476"/>
        <end position="584"/>
    </location>
</feature>
<feature type="coiled-coil region" evidence="12">
    <location>
        <begin position="323"/>
        <end position="389"/>
    </location>
</feature>
<dbReference type="PROSITE" id="PS50885">
    <property type="entry name" value="HAMP"/>
    <property type="match status" value="1"/>
</dbReference>
<evidence type="ECO:0000256" key="7">
    <source>
        <dbReference type="ARBA" id="ARBA00022692"/>
    </source>
</evidence>
<evidence type="ECO:0000256" key="3">
    <source>
        <dbReference type="ARBA" id="ARBA00012438"/>
    </source>
</evidence>
<keyword evidence="12" id="KW-0175">Coiled coil</keyword>
<sequence>MKKMLNKFYEKSTLQVIISICFTSVAVIFVLFLAIFYQNRMNKESEKSLAYTQLQVVSQVGKHLDSYFHSTMNITNTLYGETINKWDVTSDYDRIKAEFNKQKLLNQDYITSISLFDSKGELVMSTNGNKINANYDVVSQPWFYKAITSVENSHFTRPYVENLFDNQEAEFPWVFSLSQAVIYRDNHLTKQGILLINMDLSRIEQICKNVDLGNSGYLFLMDDKSEIIYHPKEKLISDARYHENLETIIHYPEGTQTETINDDERVVIKKKLGYTGWQLIGISQLPTQLPFYKNQFIWLFCGVSILLLFLINYILSKLVTKPIEQLEQSVEKIENNSGEIDFELNGTSEIRHLSTALNSMTVNLQRLMEESVENEKKKRQSEMAVLQAQINPHFLYNTLDSIVWMIESNKYSEAITMITSLAKLFRISLNKGKDIITLAQEISHVENYLKIQSIRYKDMFRYDINIESNVTEAACIKLIMQPLVENAIYHGIEPAFEECVITISVTKKDNKLSVLIKDDGVGMSEEQVDNLLNGKLPISSKGSSVGFRNVYERLKLCYGEEVEVTIESELEEGTTITINMPIYSVEELERRSQSI</sequence>
<name>A0AAJ5EDU7_9ENTE</name>
<feature type="transmembrane region" description="Helical" evidence="13">
    <location>
        <begin position="296"/>
        <end position="315"/>
    </location>
</feature>
<proteinExistence type="predicted"/>
<dbReference type="InterPro" id="IPR050640">
    <property type="entry name" value="Bact_2-comp_sensor_kinase"/>
</dbReference>
<protein>
    <recommendedName>
        <fullName evidence="3">histidine kinase</fullName>
        <ecNumber evidence="3">2.7.13.3</ecNumber>
    </recommendedName>
</protein>
<feature type="transmembrane region" description="Helical" evidence="13">
    <location>
        <begin position="12"/>
        <end position="37"/>
    </location>
</feature>
<evidence type="ECO:0000256" key="5">
    <source>
        <dbReference type="ARBA" id="ARBA00022553"/>
    </source>
</evidence>
<dbReference type="SMART" id="SM00387">
    <property type="entry name" value="HATPase_c"/>
    <property type="match status" value="1"/>
</dbReference>
<evidence type="ECO:0000313" key="18">
    <source>
        <dbReference type="Proteomes" id="UP000296883"/>
    </source>
</evidence>
<accession>A0AAJ5EDU7</accession>
<dbReference type="Proteomes" id="UP000297725">
    <property type="component" value="Unassembled WGS sequence"/>
</dbReference>
<feature type="domain" description="HAMP" evidence="15">
    <location>
        <begin position="317"/>
        <end position="369"/>
    </location>
</feature>
<keyword evidence="9 13" id="KW-1133">Transmembrane helix</keyword>
<dbReference type="GO" id="GO:0005886">
    <property type="term" value="C:plasma membrane"/>
    <property type="evidence" value="ECO:0007669"/>
    <property type="project" value="UniProtKB-SubCell"/>
</dbReference>
<dbReference type="EMBL" id="CP038865">
    <property type="protein sequence ID" value="QCA28645.1"/>
    <property type="molecule type" value="Genomic_DNA"/>
</dbReference>
<evidence type="ECO:0000256" key="2">
    <source>
        <dbReference type="ARBA" id="ARBA00004651"/>
    </source>
</evidence>
<dbReference type="EMBL" id="SRHU01000024">
    <property type="protein sequence ID" value="TFZ40547.1"/>
    <property type="molecule type" value="Genomic_DNA"/>
</dbReference>
<dbReference type="Pfam" id="PF02743">
    <property type="entry name" value="dCache_1"/>
    <property type="match status" value="1"/>
</dbReference>
<keyword evidence="4" id="KW-1003">Cell membrane</keyword>
<organism evidence="17 19">
    <name type="scientific">Vagococcus xieshaowenii</name>
    <dbReference type="NCBI Taxonomy" id="2562451"/>
    <lineage>
        <taxon>Bacteria</taxon>
        <taxon>Bacillati</taxon>
        <taxon>Bacillota</taxon>
        <taxon>Bacilli</taxon>
        <taxon>Lactobacillales</taxon>
        <taxon>Enterococcaceae</taxon>
        <taxon>Vagococcus</taxon>
    </lineage>
</organism>
<dbReference type="Pfam" id="PF06580">
    <property type="entry name" value="His_kinase"/>
    <property type="match status" value="1"/>
</dbReference>
<dbReference type="EC" id="2.7.13.3" evidence="3"/>
<evidence type="ECO:0000256" key="8">
    <source>
        <dbReference type="ARBA" id="ARBA00022777"/>
    </source>
</evidence>